<evidence type="ECO:0000256" key="13">
    <source>
        <dbReference type="ARBA" id="ARBA00051330"/>
    </source>
</evidence>
<comment type="caution">
    <text evidence="23">The sequence shown here is derived from an EMBL/GenBank/DDBJ whole genome shotgun (WGS) entry which is preliminary data.</text>
</comment>
<comment type="function">
    <text evidence="20">Catalyzes the condensation reaction of fatty acid synthesis by the addition to an acyl acceptor of two carbons from malonyl-ACP. Catalyzes the first condensation reaction which initiates fatty acid synthesis and may therefore play a role in governing the total rate of fatty acid production. Possesses both acetoacetyl-ACP synthase and acetyl transacylase activities. Its substrate specificity determines the biosynthesis of branched-chain and/or straight-chain of fatty acids.</text>
</comment>
<evidence type="ECO:0000256" key="17">
    <source>
        <dbReference type="ARBA" id="ARBA00052801"/>
    </source>
</evidence>
<dbReference type="RefSeq" id="WP_098324082.1">
    <property type="nucleotide sequence ID" value="NZ_NTXW01000044.1"/>
</dbReference>
<dbReference type="GO" id="GO:0033818">
    <property type="term" value="F:beta-ketoacyl-acyl-carrier-protein synthase III activity"/>
    <property type="evidence" value="ECO:0007669"/>
    <property type="project" value="UniProtKB-UniRule"/>
</dbReference>
<comment type="catalytic activity">
    <reaction evidence="17">
        <text>butanoyl-CoA + malonyl-[ACP] + H(+) = 3-oxohexanoyl-[ACP] + CO2 + CoA</text>
        <dbReference type="Rhea" id="RHEA:42248"/>
        <dbReference type="Rhea" id="RHEA-COMP:9623"/>
        <dbReference type="Rhea" id="RHEA-COMP:9629"/>
        <dbReference type="ChEBI" id="CHEBI:15378"/>
        <dbReference type="ChEBI" id="CHEBI:16526"/>
        <dbReference type="ChEBI" id="CHEBI:57287"/>
        <dbReference type="ChEBI" id="CHEBI:57371"/>
        <dbReference type="ChEBI" id="CHEBI:78449"/>
        <dbReference type="ChEBI" id="CHEBI:78456"/>
    </reaction>
    <physiologicalReaction direction="left-to-right" evidence="17">
        <dbReference type="Rhea" id="RHEA:42249"/>
    </physiologicalReaction>
</comment>
<dbReference type="HAMAP" id="MF_01815">
    <property type="entry name" value="FabH"/>
    <property type="match status" value="1"/>
</dbReference>
<dbReference type="NCBIfam" id="TIGR00747">
    <property type="entry name" value="fabH"/>
    <property type="match status" value="1"/>
</dbReference>
<keyword evidence="5 20" id="KW-0808">Transferase</keyword>
<evidence type="ECO:0000256" key="7">
    <source>
        <dbReference type="ARBA" id="ARBA00023098"/>
    </source>
</evidence>
<evidence type="ECO:0000256" key="15">
    <source>
        <dbReference type="ARBA" id="ARBA00052407"/>
    </source>
</evidence>
<dbReference type="AlphaFoldDB" id="A0A9X6YQT4"/>
<comment type="catalytic activity">
    <reaction evidence="14">
        <text>heptanoyl-CoA + malonyl-[ACP] + H(+) = 3-oxononanoyl-[ACP] + CO2 + CoA</text>
        <dbReference type="Rhea" id="RHEA:42260"/>
        <dbReference type="Rhea" id="RHEA-COMP:9623"/>
        <dbReference type="Rhea" id="RHEA-COMP:9944"/>
        <dbReference type="ChEBI" id="CHEBI:15378"/>
        <dbReference type="ChEBI" id="CHEBI:16526"/>
        <dbReference type="ChEBI" id="CHEBI:57287"/>
        <dbReference type="ChEBI" id="CHEBI:78449"/>
        <dbReference type="ChEBI" id="CHEBI:78811"/>
        <dbReference type="ChEBI" id="CHEBI:78826"/>
    </reaction>
    <physiologicalReaction direction="left-to-right" evidence="14">
        <dbReference type="Rhea" id="RHEA:42261"/>
    </physiologicalReaction>
</comment>
<dbReference type="NCBIfam" id="NF006829">
    <property type="entry name" value="PRK09352.1"/>
    <property type="match status" value="1"/>
</dbReference>
<gene>
    <name evidence="20" type="primary">fabH</name>
    <name evidence="23" type="ORF">CN475_23090</name>
</gene>
<feature type="domain" description="Beta-ketoacyl-[acyl-carrier-protein] synthase III N-terminal" evidence="22">
    <location>
        <begin position="114"/>
        <end position="192"/>
    </location>
</feature>
<comment type="function">
    <text evidence="19">Catalyzes the condensation reaction of fatty acid synthesis by the addition to an acyl acceptor of two carbons from malonyl-ACP. Catalyzes the first condensation reaction which initiates fatty acid synthesis and may therefore play a role in governing the total rate of fatty acid production. Possesses both acetoacetyl-ACP synthase and acetyl transacylase activities. Has some substrate specificity for branched chain acyl-CoA, determining the biosynthesis of branched-chain of fatty acids instead of straight-chain.</text>
</comment>
<proteinExistence type="inferred from homology"/>
<evidence type="ECO:0000256" key="19">
    <source>
        <dbReference type="ARBA" id="ARBA00056015"/>
    </source>
</evidence>
<dbReference type="GO" id="GO:0006633">
    <property type="term" value="P:fatty acid biosynthetic process"/>
    <property type="evidence" value="ECO:0007669"/>
    <property type="project" value="UniProtKB-UniRule"/>
</dbReference>
<evidence type="ECO:0000313" key="23">
    <source>
        <dbReference type="EMBL" id="PEQ83422.1"/>
    </source>
</evidence>
<evidence type="ECO:0000256" key="10">
    <source>
        <dbReference type="ARBA" id="ARBA00050479"/>
    </source>
</evidence>
<evidence type="ECO:0000259" key="21">
    <source>
        <dbReference type="Pfam" id="PF08541"/>
    </source>
</evidence>
<evidence type="ECO:0000256" key="9">
    <source>
        <dbReference type="ARBA" id="ARBA00023315"/>
    </source>
</evidence>
<dbReference type="Proteomes" id="UP000219869">
    <property type="component" value="Unassembled WGS sequence"/>
</dbReference>
<feature type="region of interest" description="ACP-binding" evidence="20">
    <location>
        <begin position="258"/>
        <end position="262"/>
    </location>
</feature>
<dbReference type="Pfam" id="PF08541">
    <property type="entry name" value="ACP_syn_III_C"/>
    <property type="match status" value="1"/>
</dbReference>
<dbReference type="InterPro" id="IPR013751">
    <property type="entry name" value="ACP_syn_III_N"/>
</dbReference>
<dbReference type="CDD" id="cd00830">
    <property type="entry name" value="KAS_III"/>
    <property type="match status" value="1"/>
</dbReference>
<evidence type="ECO:0000313" key="24">
    <source>
        <dbReference type="Proteomes" id="UP000219869"/>
    </source>
</evidence>
<keyword evidence="20" id="KW-0511">Multifunctional enzyme</keyword>
<organism evidence="23 24">
    <name type="scientific">Bacillus cereus</name>
    <dbReference type="NCBI Taxonomy" id="1396"/>
    <lineage>
        <taxon>Bacteria</taxon>
        <taxon>Bacillati</taxon>
        <taxon>Bacillota</taxon>
        <taxon>Bacilli</taxon>
        <taxon>Bacillales</taxon>
        <taxon>Bacillaceae</taxon>
        <taxon>Bacillus</taxon>
        <taxon>Bacillus cereus group</taxon>
    </lineage>
</organism>
<evidence type="ECO:0000256" key="11">
    <source>
        <dbReference type="ARBA" id="ARBA00050980"/>
    </source>
</evidence>
<protein>
    <recommendedName>
        <fullName evidence="20">Beta-ketoacyl-[acyl-carrier-protein] synthase III</fullName>
        <shortName evidence="20">Beta-ketoacyl-ACP synthase III</shortName>
        <shortName evidence="20">KAS III</shortName>
        <ecNumber evidence="20">2.3.1.180</ecNumber>
    </recommendedName>
    <alternativeName>
        <fullName evidence="20">3-oxoacyl-[acyl-carrier-protein] synthase 3</fullName>
    </alternativeName>
    <alternativeName>
        <fullName evidence="20">3-oxoacyl-[acyl-carrier-protein] synthase III</fullName>
    </alternativeName>
</protein>
<comment type="pathway">
    <text evidence="1 20">Lipid metabolism; fatty acid biosynthesis.</text>
</comment>
<dbReference type="EMBL" id="NTXW01000044">
    <property type="protein sequence ID" value="PEQ83422.1"/>
    <property type="molecule type" value="Genomic_DNA"/>
</dbReference>
<keyword evidence="8 20" id="KW-0275">Fatty acid biosynthesis</keyword>
<keyword evidence="7 20" id="KW-0443">Lipid metabolism</keyword>
<evidence type="ECO:0000256" key="4">
    <source>
        <dbReference type="ARBA" id="ARBA00022516"/>
    </source>
</evidence>
<comment type="subcellular location">
    <subcellularLocation>
        <location evidence="20">Cytoplasm</location>
    </subcellularLocation>
</comment>
<name>A0A9X6YQT4_BACCE</name>
<keyword evidence="6 20" id="KW-0276">Fatty acid metabolism</keyword>
<dbReference type="InterPro" id="IPR004655">
    <property type="entry name" value="FabH"/>
</dbReference>
<reference evidence="23 24" key="1">
    <citation type="submission" date="2017-09" db="EMBL/GenBank/DDBJ databases">
        <title>Large-scale bioinformatics analysis of Bacillus genomes uncovers conserved roles of natural products in bacterial physiology.</title>
        <authorList>
            <consortium name="Agbiome Team Llc"/>
            <person name="Bleich R.M."/>
            <person name="Kirk G.J."/>
            <person name="Santa Maria K.C."/>
            <person name="Allen S.E."/>
            <person name="Farag S."/>
            <person name="Shank E.A."/>
            <person name="Bowers A."/>
        </authorList>
    </citation>
    <scope>NUCLEOTIDE SEQUENCE [LARGE SCALE GENOMIC DNA]</scope>
    <source>
        <strain evidence="23 24">AFS006334</strain>
    </source>
</reference>
<evidence type="ECO:0000256" key="14">
    <source>
        <dbReference type="ARBA" id="ARBA00052279"/>
    </source>
</evidence>
<dbReference type="FunFam" id="3.40.47.10:FF:000004">
    <property type="entry name" value="3-oxoacyl-[acyl-carrier-protein] synthase 3"/>
    <property type="match status" value="1"/>
</dbReference>
<evidence type="ECO:0000256" key="8">
    <source>
        <dbReference type="ARBA" id="ARBA00023160"/>
    </source>
</evidence>
<feature type="active site" evidence="20">
    <location>
        <position position="287"/>
    </location>
</feature>
<dbReference type="PANTHER" id="PTHR34069:SF2">
    <property type="entry name" value="BETA-KETOACYL-[ACYL-CARRIER-PROTEIN] SYNTHASE III"/>
    <property type="match status" value="1"/>
</dbReference>
<dbReference type="Pfam" id="PF08545">
    <property type="entry name" value="ACP_syn_III"/>
    <property type="match status" value="1"/>
</dbReference>
<dbReference type="PANTHER" id="PTHR34069">
    <property type="entry name" value="3-OXOACYL-[ACYL-CARRIER-PROTEIN] SYNTHASE 3"/>
    <property type="match status" value="1"/>
</dbReference>
<keyword evidence="3 20" id="KW-0963">Cytoplasm</keyword>
<evidence type="ECO:0000256" key="18">
    <source>
        <dbReference type="ARBA" id="ARBA00052985"/>
    </source>
</evidence>
<dbReference type="Gene3D" id="3.40.47.10">
    <property type="match status" value="1"/>
</dbReference>
<dbReference type="InterPro" id="IPR016039">
    <property type="entry name" value="Thiolase-like"/>
</dbReference>
<evidence type="ECO:0000256" key="16">
    <source>
        <dbReference type="ARBA" id="ARBA00052467"/>
    </source>
</evidence>
<comment type="catalytic activity">
    <reaction evidence="15">
        <text>(2S)-2-methylbutanoyl-CoA + malonyl-[ACP] + H(+) = (4S)-4-methyl-3-oxohexanoyl-[ACP] + CO2 + CoA</text>
        <dbReference type="Rhea" id="RHEA:42276"/>
        <dbReference type="Rhea" id="RHEA-COMP:9623"/>
        <dbReference type="Rhea" id="RHEA-COMP:17148"/>
        <dbReference type="ChEBI" id="CHEBI:15378"/>
        <dbReference type="ChEBI" id="CHEBI:16526"/>
        <dbReference type="ChEBI" id="CHEBI:57287"/>
        <dbReference type="ChEBI" id="CHEBI:78449"/>
        <dbReference type="ChEBI" id="CHEBI:88166"/>
        <dbReference type="ChEBI" id="CHEBI:167462"/>
        <dbReference type="EC" id="2.3.1.300"/>
    </reaction>
    <physiologicalReaction direction="left-to-right" evidence="15">
        <dbReference type="Rhea" id="RHEA:42277"/>
    </physiologicalReaction>
</comment>
<evidence type="ECO:0000259" key="22">
    <source>
        <dbReference type="Pfam" id="PF08545"/>
    </source>
</evidence>
<evidence type="ECO:0000256" key="6">
    <source>
        <dbReference type="ARBA" id="ARBA00022832"/>
    </source>
</evidence>
<dbReference type="InterPro" id="IPR013747">
    <property type="entry name" value="ACP_syn_III_C"/>
</dbReference>
<evidence type="ECO:0000256" key="5">
    <source>
        <dbReference type="ARBA" id="ARBA00022679"/>
    </source>
</evidence>
<dbReference type="EC" id="2.3.1.180" evidence="20"/>
<accession>A0A9X6YQT4</accession>
<evidence type="ECO:0000256" key="2">
    <source>
        <dbReference type="ARBA" id="ARBA00008642"/>
    </source>
</evidence>
<dbReference type="GO" id="GO:0044550">
    <property type="term" value="P:secondary metabolite biosynthetic process"/>
    <property type="evidence" value="ECO:0007669"/>
    <property type="project" value="TreeGrafter"/>
</dbReference>
<dbReference type="GO" id="GO:0004315">
    <property type="term" value="F:3-oxoacyl-[acyl-carrier-protein] synthase activity"/>
    <property type="evidence" value="ECO:0007669"/>
    <property type="project" value="InterPro"/>
</dbReference>
<dbReference type="GO" id="GO:0005737">
    <property type="term" value="C:cytoplasm"/>
    <property type="evidence" value="ECO:0007669"/>
    <property type="project" value="UniProtKB-SubCell"/>
</dbReference>
<evidence type="ECO:0000256" key="3">
    <source>
        <dbReference type="ARBA" id="ARBA00022490"/>
    </source>
</evidence>
<evidence type="ECO:0000256" key="20">
    <source>
        <dbReference type="HAMAP-Rule" id="MF_01815"/>
    </source>
</evidence>
<keyword evidence="4 20" id="KW-0444">Lipid biosynthesis</keyword>
<feature type="active site" evidence="20">
    <location>
        <position position="257"/>
    </location>
</feature>
<comment type="catalytic activity">
    <reaction evidence="18">
        <text>3-methylbutanoyl-CoA + malonyl-[ACP] + H(+) = 5-methyl-3-oxohexanoyl-[ACP] + CO2 + CoA</text>
        <dbReference type="Rhea" id="RHEA:42272"/>
        <dbReference type="Rhea" id="RHEA-COMP:9623"/>
        <dbReference type="Rhea" id="RHEA-COMP:9941"/>
        <dbReference type="ChEBI" id="CHEBI:15378"/>
        <dbReference type="ChEBI" id="CHEBI:16526"/>
        <dbReference type="ChEBI" id="CHEBI:57287"/>
        <dbReference type="ChEBI" id="CHEBI:57345"/>
        <dbReference type="ChEBI" id="CHEBI:78449"/>
        <dbReference type="ChEBI" id="CHEBI:78822"/>
        <dbReference type="EC" id="2.3.1.300"/>
    </reaction>
    <physiologicalReaction direction="left-to-right" evidence="18">
        <dbReference type="Rhea" id="RHEA:42273"/>
    </physiologicalReaction>
</comment>
<comment type="catalytic activity">
    <reaction evidence="11">
        <text>malonyl-[ACP] + propanoyl-CoA + H(+) = 3-oxopentanoyl-[ACP] + CO2 + CoA</text>
        <dbReference type="Rhea" id="RHEA:42244"/>
        <dbReference type="Rhea" id="RHEA-COMP:9623"/>
        <dbReference type="Rhea" id="RHEA-COMP:9939"/>
        <dbReference type="ChEBI" id="CHEBI:15378"/>
        <dbReference type="ChEBI" id="CHEBI:16526"/>
        <dbReference type="ChEBI" id="CHEBI:57287"/>
        <dbReference type="ChEBI" id="CHEBI:57392"/>
        <dbReference type="ChEBI" id="CHEBI:78449"/>
        <dbReference type="ChEBI" id="CHEBI:78818"/>
    </reaction>
    <physiologicalReaction direction="left-to-right" evidence="11">
        <dbReference type="Rhea" id="RHEA:42245"/>
    </physiologicalReaction>
</comment>
<comment type="catalytic activity">
    <reaction evidence="13">
        <text>hexanoyl-CoA + malonyl-[ACP] + H(+) = 3-oxooctanoyl-[ACP] + CO2 + CoA</text>
        <dbReference type="Rhea" id="RHEA:42256"/>
        <dbReference type="Rhea" id="RHEA-COMP:9623"/>
        <dbReference type="Rhea" id="RHEA-COMP:9633"/>
        <dbReference type="ChEBI" id="CHEBI:15378"/>
        <dbReference type="ChEBI" id="CHEBI:16526"/>
        <dbReference type="ChEBI" id="CHEBI:57287"/>
        <dbReference type="ChEBI" id="CHEBI:62620"/>
        <dbReference type="ChEBI" id="CHEBI:78449"/>
        <dbReference type="ChEBI" id="CHEBI:78460"/>
    </reaction>
    <physiologicalReaction direction="left-to-right" evidence="13">
        <dbReference type="Rhea" id="RHEA:42257"/>
    </physiologicalReaction>
</comment>
<comment type="catalytic activity">
    <reaction evidence="12">
        <text>malonyl-[ACP] + acetyl-CoA + H(+) = 3-oxobutanoyl-[ACP] + CO2 + CoA</text>
        <dbReference type="Rhea" id="RHEA:12080"/>
        <dbReference type="Rhea" id="RHEA-COMP:9623"/>
        <dbReference type="Rhea" id="RHEA-COMP:9625"/>
        <dbReference type="ChEBI" id="CHEBI:15378"/>
        <dbReference type="ChEBI" id="CHEBI:16526"/>
        <dbReference type="ChEBI" id="CHEBI:57287"/>
        <dbReference type="ChEBI" id="CHEBI:57288"/>
        <dbReference type="ChEBI" id="CHEBI:78449"/>
        <dbReference type="ChEBI" id="CHEBI:78450"/>
        <dbReference type="EC" id="2.3.1.180"/>
    </reaction>
    <physiologicalReaction direction="left-to-right" evidence="12">
        <dbReference type="Rhea" id="RHEA:12081"/>
    </physiologicalReaction>
</comment>
<dbReference type="SUPFAM" id="SSF53901">
    <property type="entry name" value="Thiolase-like"/>
    <property type="match status" value="1"/>
</dbReference>
<comment type="domain">
    <text evidence="20">The last Arg residue of the ACP-binding site is essential for the weak association between ACP/AcpP and FabH.</text>
</comment>
<comment type="subunit">
    <text evidence="20">Homodimer.</text>
</comment>
<evidence type="ECO:0000256" key="12">
    <source>
        <dbReference type="ARBA" id="ARBA00051096"/>
    </source>
</evidence>
<keyword evidence="9 20" id="KW-0012">Acyltransferase</keyword>
<feature type="domain" description="Beta-ketoacyl-[acyl-carrier-protein] synthase III C-terminal" evidence="21">
    <location>
        <begin position="241"/>
        <end position="330"/>
    </location>
</feature>
<evidence type="ECO:0000256" key="1">
    <source>
        <dbReference type="ARBA" id="ARBA00005194"/>
    </source>
</evidence>
<feature type="active site" evidence="20">
    <location>
        <position position="120"/>
    </location>
</feature>
<comment type="catalytic activity">
    <reaction evidence="16">
        <text>2-methylpropanoyl-CoA + malonyl-[ACP] + H(+) = 4-methyl-3-oxopentanoyl-[ACP] + CO2 + CoA</text>
        <dbReference type="Rhea" id="RHEA:42268"/>
        <dbReference type="Rhea" id="RHEA-COMP:9623"/>
        <dbReference type="Rhea" id="RHEA-COMP:9940"/>
        <dbReference type="ChEBI" id="CHEBI:15378"/>
        <dbReference type="ChEBI" id="CHEBI:16526"/>
        <dbReference type="ChEBI" id="CHEBI:57287"/>
        <dbReference type="ChEBI" id="CHEBI:57338"/>
        <dbReference type="ChEBI" id="CHEBI:78449"/>
        <dbReference type="ChEBI" id="CHEBI:78820"/>
        <dbReference type="EC" id="2.3.1.300"/>
    </reaction>
    <physiologicalReaction direction="left-to-right" evidence="16">
        <dbReference type="Rhea" id="RHEA:42269"/>
    </physiologicalReaction>
</comment>
<comment type="catalytic activity">
    <reaction evidence="10">
        <text>pentanoyl-CoA + malonyl-[ACP] + H(+) = 3-oxoheptanoyl-[ACP] + CO2 + CoA</text>
        <dbReference type="Rhea" id="RHEA:42252"/>
        <dbReference type="Rhea" id="RHEA-COMP:9623"/>
        <dbReference type="Rhea" id="RHEA-COMP:9943"/>
        <dbReference type="ChEBI" id="CHEBI:15378"/>
        <dbReference type="ChEBI" id="CHEBI:16526"/>
        <dbReference type="ChEBI" id="CHEBI:57287"/>
        <dbReference type="ChEBI" id="CHEBI:57389"/>
        <dbReference type="ChEBI" id="CHEBI:78449"/>
        <dbReference type="ChEBI" id="CHEBI:78824"/>
    </reaction>
    <physiologicalReaction direction="left-to-right" evidence="10">
        <dbReference type="Rhea" id="RHEA:42253"/>
    </physiologicalReaction>
</comment>
<sequence>MKISEENFSKARITGLGTYVPENILNNDDLEKMVETNNEWIVRRTGVKERRITSSKQFTTDLGVKAVEDLMMRYKKSIEDVDLILVATSTPDYSFPSVASQIQAQLNIPYCGAIDLNAACAGFVYGLQLANGLITSGMNKKILVIGAETLSKITDYSDRTTCILFGDGAGAALIEYDENNPSFLSSHMGSNGDGGIHLYKVGLSKEMNGIPLADTPYLVQNGREVYKWAVKNVPIGVKVLLDKIGLTMNDIDWFIPHSANLRMIESMCDKMSYPMEKALTSVEYFGNTSAASIPLSLDIAIKEGKLNNNQKLVLYGFGGGLVHAGVVINWNI</sequence>
<comment type="similarity">
    <text evidence="2 20">Belongs to the thiolase-like superfamily. FabH family.</text>
</comment>